<sequence>MNYEQNGFEKLVTAVAVSVASPDVGAWKSCLSGKSLKACGAASLDLPWARVFKGLKVLKACNSFTPGTEVLMADGTTKPMTSHIWMAPKSRRSRVSSAHWVRRLMALVVTLGQTLTLWRTAFLRGSERALR</sequence>
<proteinExistence type="predicted"/>
<dbReference type="EMBL" id="JAGGLR010000023">
    <property type="protein sequence ID" value="MBP2066233.1"/>
    <property type="molecule type" value="Genomic_DNA"/>
</dbReference>
<keyword evidence="2" id="KW-1185">Reference proteome</keyword>
<organism evidence="1 2">
    <name type="scientific">Streptomyces iranensis</name>
    <dbReference type="NCBI Taxonomy" id="576784"/>
    <lineage>
        <taxon>Bacteria</taxon>
        <taxon>Bacillati</taxon>
        <taxon>Actinomycetota</taxon>
        <taxon>Actinomycetes</taxon>
        <taxon>Kitasatosporales</taxon>
        <taxon>Streptomycetaceae</taxon>
        <taxon>Streptomyces</taxon>
        <taxon>Streptomyces violaceusniger group</taxon>
    </lineage>
</organism>
<reference evidence="1 2" key="1">
    <citation type="submission" date="2021-03" db="EMBL/GenBank/DDBJ databases">
        <title>Genomic Encyclopedia of Type Strains, Phase IV (KMG-IV): sequencing the most valuable type-strain genomes for metagenomic binning, comparative biology and taxonomic classification.</title>
        <authorList>
            <person name="Goeker M."/>
        </authorList>
    </citation>
    <scope>NUCLEOTIDE SEQUENCE [LARGE SCALE GENOMIC DNA]</scope>
    <source>
        <strain evidence="1 2">DSM 41954</strain>
    </source>
</reference>
<accession>A0ABS4N2N0</accession>
<name>A0ABS4N2N0_9ACTN</name>
<evidence type="ECO:0000313" key="1">
    <source>
        <dbReference type="EMBL" id="MBP2066233.1"/>
    </source>
</evidence>
<comment type="caution">
    <text evidence="1">The sequence shown here is derived from an EMBL/GenBank/DDBJ whole genome shotgun (WGS) entry which is preliminary data.</text>
</comment>
<gene>
    <name evidence="1" type="ORF">J2Z30_007281</name>
</gene>
<evidence type="ECO:0000313" key="2">
    <source>
        <dbReference type="Proteomes" id="UP000756710"/>
    </source>
</evidence>
<dbReference type="RefSeq" id="WP_245388851.1">
    <property type="nucleotide sequence ID" value="NZ_BAABDR010000008.1"/>
</dbReference>
<evidence type="ECO:0008006" key="3">
    <source>
        <dbReference type="Google" id="ProtNLM"/>
    </source>
</evidence>
<protein>
    <recommendedName>
        <fullName evidence="3">Transposase IS4 family protein</fullName>
    </recommendedName>
</protein>
<dbReference type="Proteomes" id="UP000756710">
    <property type="component" value="Unassembled WGS sequence"/>
</dbReference>